<evidence type="ECO:0000313" key="11">
    <source>
        <dbReference type="EMBL" id="KAF7940820.1"/>
    </source>
</evidence>
<keyword evidence="3" id="KW-0479">Metal-binding</keyword>
<keyword evidence="5" id="KW-0862">Zinc</keyword>
<evidence type="ECO:0000256" key="3">
    <source>
        <dbReference type="ARBA" id="ARBA00022723"/>
    </source>
</evidence>
<dbReference type="Gene3D" id="3.30.9.60">
    <property type="match status" value="1"/>
</dbReference>
<dbReference type="EMBL" id="RCSW01000013">
    <property type="protein sequence ID" value="KAF7940820.1"/>
    <property type="molecule type" value="Genomic_DNA"/>
</dbReference>
<dbReference type="InterPro" id="IPR032632">
    <property type="entry name" value="Peptidase_M16_M"/>
</dbReference>
<feature type="domain" description="Peptidase M16 middle/third" evidence="8">
    <location>
        <begin position="210"/>
        <end position="481"/>
    </location>
</feature>
<dbReference type="Pfam" id="PF16187">
    <property type="entry name" value="Peptidase_M16_M"/>
    <property type="match status" value="1"/>
</dbReference>
<dbReference type="SUPFAM" id="SSF63411">
    <property type="entry name" value="LuxS/MPP-like metallohydrolase"/>
    <property type="match status" value="4"/>
</dbReference>
<dbReference type="Pfam" id="PF22607">
    <property type="entry name" value="FAD_binding-like"/>
    <property type="match status" value="1"/>
</dbReference>
<dbReference type="SUPFAM" id="SSF51905">
    <property type="entry name" value="FAD/NAD(P)-binding domain"/>
    <property type="match status" value="1"/>
</dbReference>
<keyword evidence="12" id="KW-1185">Reference proteome</keyword>
<accession>A0A9P5IL97</accession>
<comment type="similarity">
    <text evidence="1">Belongs to the peptidase M16 family.</text>
</comment>
<evidence type="ECO:0000313" key="12">
    <source>
        <dbReference type="Proteomes" id="UP000710849"/>
    </source>
</evidence>
<dbReference type="SUPFAM" id="SSF54373">
    <property type="entry name" value="FAD-linked reductases, C-terminal domain"/>
    <property type="match status" value="1"/>
</dbReference>
<dbReference type="GO" id="GO:0004222">
    <property type="term" value="F:metalloendopeptidase activity"/>
    <property type="evidence" value="ECO:0007669"/>
    <property type="project" value="TreeGrafter"/>
</dbReference>
<dbReference type="InterPro" id="IPR007863">
    <property type="entry name" value="Peptidase_M16_C"/>
</dbReference>
<dbReference type="AlphaFoldDB" id="A0A9P5IL97"/>
<comment type="caution">
    <text evidence="11">The sequence shown here is derived from an EMBL/GenBank/DDBJ whole genome shotgun (WGS) entry which is preliminary data.</text>
</comment>
<feature type="domain" description="Coenzyme PQQ synthesis protein F-like C-terminal lobe" evidence="9">
    <location>
        <begin position="587"/>
        <end position="685"/>
    </location>
</feature>
<gene>
    <name evidence="11" type="ORF">EAE97_007006</name>
</gene>
<dbReference type="RefSeq" id="XP_038731709.1">
    <property type="nucleotide sequence ID" value="XM_038877519.1"/>
</dbReference>
<feature type="domain" description="Peptidase M16 C-terminal" evidence="7">
    <location>
        <begin position="31"/>
        <end position="193"/>
    </location>
</feature>
<dbReference type="Pfam" id="PF05193">
    <property type="entry name" value="Peptidase_M16_C"/>
    <property type="match status" value="1"/>
</dbReference>
<proteinExistence type="inferred from homology"/>
<keyword evidence="2" id="KW-0645">Protease</keyword>
<dbReference type="Proteomes" id="UP000710849">
    <property type="component" value="Unassembled WGS sequence"/>
</dbReference>
<dbReference type="FunFam" id="3.30.830.10:FF:000005">
    <property type="entry name" value="nardilysin isoform X1"/>
    <property type="match status" value="1"/>
</dbReference>
<evidence type="ECO:0000256" key="4">
    <source>
        <dbReference type="ARBA" id="ARBA00022801"/>
    </source>
</evidence>
<evidence type="ECO:0000256" key="2">
    <source>
        <dbReference type="ARBA" id="ARBA00022670"/>
    </source>
</evidence>
<name>A0A9P5IL97_9HELO</name>
<dbReference type="InterPro" id="IPR036188">
    <property type="entry name" value="FAD/NAD-bd_sf"/>
</dbReference>
<reference evidence="11 12" key="1">
    <citation type="journal article" date="2020" name="Genome Biol. Evol.">
        <title>Comparative genomics of Sclerotiniaceae.</title>
        <authorList>
            <person name="Valero Jimenez C.A."/>
            <person name="Steentjes M."/>
            <person name="Scholten O.E."/>
            <person name="Van Kan J.A.L."/>
        </authorList>
    </citation>
    <scope>NUCLEOTIDE SEQUENCE [LARGE SCALE GENOMIC DNA]</scope>
    <source>
        <strain evidence="11 12">MUCL 94</strain>
    </source>
</reference>
<evidence type="ECO:0000259" key="7">
    <source>
        <dbReference type="Pfam" id="PF05193"/>
    </source>
</evidence>
<evidence type="ECO:0000259" key="10">
    <source>
        <dbReference type="Pfam" id="PF22607"/>
    </source>
</evidence>
<evidence type="ECO:0000259" key="8">
    <source>
        <dbReference type="Pfam" id="PF16187"/>
    </source>
</evidence>
<dbReference type="GO" id="GO:0051603">
    <property type="term" value="P:proteolysis involved in protein catabolic process"/>
    <property type="evidence" value="ECO:0007669"/>
    <property type="project" value="TreeGrafter"/>
</dbReference>
<dbReference type="Pfam" id="PF22456">
    <property type="entry name" value="PqqF-like_C_4"/>
    <property type="match status" value="1"/>
</dbReference>
<evidence type="ECO:0000256" key="1">
    <source>
        <dbReference type="ARBA" id="ARBA00007261"/>
    </source>
</evidence>
<keyword evidence="6" id="KW-0482">Metalloprotease</keyword>
<keyword evidence="4" id="KW-0378">Hydrolase</keyword>
<dbReference type="InterPro" id="IPR011249">
    <property type="entry name" value="Metalloenz_LuxS/M16"/>
</dbReference>
<sequence>MNNFAAGNYQCLHEIPVSRGVNVRKRFIEFYYKAYYSANSMKLVVLGREPLQELESWVQELFSNVPNKNLHRLRWDGIPVLDEPELMTQIFVKPVMELRLLNIHFTYPDEEELFDSHPSRYLEHLIGHEGPGSALAYLKELGLADYLSAEATAQCPGTVIFCIETRLTEDGMQQYREVIKIIFQYIAMLKESPPLTWISDEMSRLAEVEFKFRQKLPPSRTVSGLAQAMQEACIPREHLLSTSLIRKFDPENIERGLSHLRPDNFRFFVVDQQFPGDWNVTEQWYENKYKLEKIPEDFMQELWATSRAPIKERLSRVHLPAVNEFIPQRLEVERNDIPDPARYPTLIRHDDDIRVWFKKDDQFWVPKANIRLFLRSPVASVTPMNTIMTQIAGLNYSISESAHGLNIEIDGFNDKMLVLLEKLLLGVRDLNIKKERFNVVKEKARKMYKKFDYREPYRQINAFSRMLISERSWAPFEMLEELQAVTAEDLRSYSHELLRQMHIELLVHGNSYREEALSIAELVQSKLHPHRLPEAQWPPRRAIALPSGVNYLYERVLKNPDNVNHCLEYIISVGSISDRVQRAKLLLFAQIANEPCFNTLRTKEQLGYIINSEASVYAAVGTWCILVQSERDCKYLEERCDAFLMKLEQTLRAMTNETLEELKIGLVNKRLEKLKNLGQEALRFWNHITSEVFDFEQVYCDAENIEALTKNDILEFFNQYIHPYSPTGAKLSIHLIAQASTGVSAAAKNTAAAENNIKVSTFNAEQEIIAVHDHEASVSSVKIPVKIEDVRAWKASLRLSAATTPVKSLIQWDVVASPAKAEKSRQSPVSDFAAAEQSCNQPFDTLRSPEHWKAAGMSTGIHGQEPLKRYDKIKDRPHFVTASKLEVVDAELNVMESRSIPSKLTNWKTFYYRLRANFDGLKYEYVPKPPPSLLEEGQVVFYDVEKRVTDVSYNKEGELSVTYEGVQTEKNEVLHPDLVIAADGTGSVTRNIVFPNLKTQYAGFLTWRGIVPESAVSKGTINFLFDRCIRYHADRHYIVVYLIPGDDGDIKPGERHAILVWYDTCHKDSPEIFL</sequence>
<dbReference type="PANTHER" id="PTHR43690">
    <property type="entry name" value="NARDILYSIN"/>
    <property type="match status" value="1"/>
</dbReference>
<dbReference type="PANTHER" id="PTHR43690:SF18">
    <property type="entry name" value="INSULIN-DEGRADING ENZYME-RELATED"/>
    <property type="match status" value="1"/>
</dbReference>
<evidence type="ECO:0000256" key="5">
    <source>
        <dbReference type="ARBA" id="ARBA00022833"/>
    </source>
</evidence>
<evidence type="ECO:0000259" key="9">
    <source>
        <dbReference type="Pfam" id="PF22456"/>
    </source>
</evidence>
<dbReference type="GeneID" id="62150595"/>
<evidence type="ECO:0000256" key="6">
    <source>
        <dbReference type="ARBA" id="ARBA00023049"/>
    </source>
</evidence>
<dbReference type="InterPro" id="IPR054707">
    <property type="entry name" value="DhpH_subs-bd"/>
</dbReference>
<dbReference type="GO" id="GO:0005829">
    <property type="term" value="C:cytosol"/>
    <property type="evidence" value="ECO:0007669"/>
    <property type="project" value="TreeGrafter"/>
</dbReference>
<evidence type="ECO:0008006" key="13">
    <source>
        <dbReference type="Google" id="ProtNLM"/>
    </source>
</evidence>
<dbReference type="InterPro" id="IPR054734">
    <property type="entry name" value="PqqF-like_C_4"/>
</dbReference>
<feature type="domain" description="2,6-dihydroxypyridine 3-monooxygenase substrate binding" evidence="10">
    <location>
        <begin position="1001"/>
        <end position="1071"/>
    </location>
</feature>
<dbReference type="GO" id="GO:0046872">
    <property type="term" value="F:metal ion binding"/>
    <property type="evidence" value="ECO:0007669"/>
    <property type="project" value="UniProtKB-KW"/>
</dbReference>
<dbReference type="InterPro" id="IPR050626">
    <property type="entry name" value="Peptidase_M16"/>
</dbReference>
<dbReference type="GO" id="GO:0005739">
    <property type="term" value="C:mitochondrion"/>
    <property type="evidence" value="ECO:0007669"/>
    <property type="project" value="TreeGrafter"/>
</dbReference>
<dbReference type="GO" id="GO:0043171">
    <property type="term" value="P:peptide catabolic process"/>
    <property type="evidence" value="ECO:0007669"/>
    <property type="project" value="TreeGrafter"/>
</dbReference>
<organism evidence="11 12">
    <name type="scientific">Botrytis byssoidea</name>
    <dbReference type="NCBI Taxonomy" id="139641"/>
    <lineage>
        <taxon>Eukaryota</taxon>
        <taxon>Fungi</taxon>
        <taxon>Dikarya</taxon>
        <taxon>Ascomycota</taxon>
        <taxon>Pezizomycotina</taxon>
        <taxon>Leotiomycetes</taxon>
        <taxon>Helotiales</taxon>
        <taxon>Sclerotiniaceae</taxon>
        <taxon>Botrytis</taxon>
    </lineage>
</organism>
<protein>
    <recommendedName>
        <fullName evidence="13">Peptidase M16 middle/third domain-containing protein</fullName>
    </recommendedName>
</protein>
<dbReference type="Gene3D" id="3.30.830.10">
    <property type="entry name" value="Metalloenzyme, LuxS/M16 peptidase-like"/>
    <property type="match status" value="4"/>
</dbReference>